<dbReference type="InterPro" id="IPR019888">
    <property type="entry name" value="Tscrpt_reg_AsnC-like"/>
</dbReference>
<keyword evidence="1" id="KW-0805">Transcription regulation</keyword>
<dbReference type="SUPFAM" id="SSF54909">
    <property type="entry name" value="Dimeric alpha+beta barrel"/>
    <property type="match status" value="1"/>
</dbReference>
<protein>
    <submittedName>
        <fullName evidence="5">AsnC family transcriptional regulator</fullName>
    </submittedName>
</protein>
<gene>
    <name evidence="5" type="ORF">AWB65_01008</name>
</gene>
<dbReference type="InterPro" id="IPR036390">
    <property type="entry name" value="WH_DNA-bd_sf"/>
</dbReference>
<dbReference type="OrthoDB" id="8526125at2"/>
<organism evidence="5 6">
    <name type="scientific">Caballeronia humi</name>
    <dbReference type="NCBI Taxonomy" id="326474"/>
    <lineage>
        <taxon>Bacteria</taxon>
        <taxon>Pseudomonadati</taxon>
        <taxon>Pseudomonadota</taxon>
        <taxon>Betaproteobacteria</taxon>
        <taxon>Burkholderiales</taxon>
        <taxon>Burkholderiaceae</taxon>
        <taxon>Caballeronia</taxon>
    </lineage>
</organism>
<dbReference type="Gene3D" id="3.30.70.920">
    <property type="match status" value="1"/>
</dbReference>
<feature type="domain" description="HTH asnC-type" evidence="4">
    <location>
        <begin position="3"/>
        <end position="64"/>
    </location>
</feature>
<dbReference type="GO" id="GO:0005829">
    <property type="term" value="C:cytosol"/>
    <property type="evidence" value="ECO:0007669"/>
    <property type="project" value="TreeGrafter"/>
</dbReference>
<accession>A0A158FMF8</accession>
<dbReference type="RefSeq" id="WP_087656369.1">
    <property type="nucleotide sequence ID" value="NZ_FCNW02000003.1"/>
</dbReference>
<dbReference type="InterPro" id="IPR019885">
    <property type="entry name" value="Tscrpt_reg_HTH_AsnC-type_CS"/>
</dbReference>
<sequence>MGMDLIDRKLLELLQTDVTMPIAELAQRVNLSQTPCWKRVQRLKETGVIRAQVALCDPRKLGVGTTVFVAVRTNQHTQSWAEDFTRAVRDIPEVVEVYRMSGETDYLLRVVVSDIDDYDRVYKELIRAVPLYDVSSSFAMEQIKYSTALPVRPPPLADLGR</sequence>
<evidence type="ECO:0000256" key="3">
    <source>
        <dbReference type="ARBA" id="ARBA00023163"/>
    </source>
</evidence>
<dbReference type="SUPFAM" id="SSF46785">
    <property type="entry name" value="Winged helix' DNA-binding domain"/>
    <property type="match status" value="1"/>
</dbReference>
<dbReference type="GO" id="GO:0043565">
    <property type="term" value="F:sequence-specific DNA binding"/>
    <property type="evidence" value="ECO:0007669"/>
    <property type="project" value="InterPro"/>
</dbReference>
<proteinExistence type="predicted"/>
<dbReference type="GO" id="GO:0043200">
    <property type="term" value="P:response to amino acid"/>
    <property type="evidence" value="ECO:0007669"/>
    <property type="project" value="TreeGrafter"/>
</dbReference>
<dbReference type="EMBL" id="FCNW02000003">
    <property type="protein sequence ID" value="SAL20320.1"/>
    <property type="molecule type" value="Genomic_DNA"/>
</dbReference>
<dbReference type="Gene3D" id="1.10.10.10">
    <property type="entry name" value="Winged helix-like DNA-binding domain superfamily/Winged helix DNA-binding domain"/>
    <property type="match status" value="1"/>
</dbReference>
<reference evidence="5" key="1">
    <citation type="submission" date="2016-01" db="EMBL/GenBank/DDBJ databases">
        <authorList>
            <person name="Peeters C."/>
        </authorList>
    </citation>
    <scope>NUCLEOTIDE SEQUENCE [LARGE SCALE GENOMIC DNA]</scope>
    <source>
        <strain evidence="5">LMG 22934</strain>
    </source>
</reference>
<dbReference type="InterPro" id="IPR019887">
    <property type="entry name" value="Tscrpt_reg_AsnC/Lrp_C"/>
</dbReference>
<dbReference type="InterPro" id="IPR011991">
    <property type="entry name" value="ArsR-like_HTH"/>
</dbReference>
<dbReference type="Pfam" id="PF01037">
    <property type="entry name" value="AsnC_trans_reg"/>
    <property type="match status" value="1"/>
</dbReference>
<dbReference type="STRING" id="326474.AWB65_01008"/>
<dbReference type="AlphaFoldDB" id="A0A158FMF8"/>
<dbReference type="PRINTS" id="PR00033">
    <property type="entry name" value="HTHASNC"/>
</dbReference>
<keyword evidence="6" id="KW-1185">Reference proteome</keyword>
<dbReference type="InterPro" id="IPR000485">
    <property type="entry name" value="AsnC-type_HTH_dom"/>
</dbReference>
<dbReference type="Pfam" id="PF13404">
    <property type="entry name" value="HTH_AsnC-type"/>
    <property type="match status" value="1"/>
</dbReference>
<evidence type="ECO:0000313" key="5">
    <source>
        <dbReference type="EMBL" id="SAL20320.1"/>
    </source>
</evidence>
<dbReference type="SMART" id="SM00344">
    <property type="entry name" value="HTH_ASNC"/>
    <property type="match status" value="1"/>
</dbReference>
<evidence type="ECO:0000313" key="6">
    <source>
        <dbReference type="Proteomes" id="UP000054977"/>
    </source>
</evidence>
<dbReference type="InterPro" id="IPR036388">
    <property type="entry name" value="WH-like_DNA-bd_sf"/>
</dbReference>
<dbReference type="InterPro" id="IPR011008">
    <property type="entry name" value="Dimeric_a/b-barrel"/>
</dbReference>
<evidence type="ECO:0000256" key="1">
    <source>
        <dbReference type="ARBA" id="ARBA00023015"/>
    </source>
</evidence>
<dbReference type="GO" id="GO:0006355">
    <property type="term" value="P:regulation of DNA-templated transcription"/>
    <property type="evidence" value="ECO:0007669"/>
    <property type="project" value="UniProtKB-ARBA"/>
</dbReference>
<dbReference type="PROSITE" id="PS50956">
    <property type="entry name" value="HTH_ASNC_2"/>
    <property type="match status" value="1"/>
</dbReference>
<dbReference type="PANTHER" id="PTHR30154:SF17">
    <property type="entry name" value="DNA-BINDING TRANSCRIPTIONAL ACTIVATOR DECR"/>
    <property type="match status" value="1"/>
</dbReference>
<dbReference type="Proteomes" id="UP000054977">
    <property type="component" value="Unassembled WGS sequence"/>
</dbReference>
<keyword evidence="3" id="KW-0804">Transcription</keyword>
<comment type="caution">
    <text evidence="5">The sequence shown here is derived from an EMBL/GenBank/DDBJ whole genome shotgun (WGS) entry which is preliminary data.</text>
</comment>
<dbReference type="CDD" id="cd00090">
    <property type="entry name" value="HTH_ARSR"/>
    <property type="match status" value="1"/>
</dbReference>
<evidence type="ECO:0000256" key="2">
    <source>
        <dbReference type="ARBA" id="ARBA00023125"/>
    </source>
</evidence>
<dbReference type="PROSITE" id="PS00519">
    <property type="entry name" value="HTH_ASNC_1"/>
    <property type="match status" value="1"/>
</dbReference>
<evidence type="ECO:0000259" key="4">
    <source>
        <dbReference type="PROSITE" id="PS50956"/>
    </source>
</evidence>
<name>A0A158FMF8_9BURK</name>
<dbReference type="PANTHER" id="PTHR30154">
    <property type="entry name" value="LEUCINE-RESPONSIVE REGULATORY PROTEIN"/>
    <property type="match status" value="1"/>
</dbReference>
<keyword evidence="2" id="KW-0238">DNA-binding</keyword>